<dbReference type="InterPro" id="IPR001539">
    <property type="entry name" value="Peptidase_U32"/>
</dbReference>
<dbReference type="InterPro" id="IPR020988">
    <property type="entry name" value="Pept_U32_collagenase"/>
</dbReference>
<proteinExistence type="predicted"/>
<evidence type="ECO:0000313" key="2">
    <source>
        <dbReference type="EMBL" id="SUB57634.1"/>
    </source>
</evidence>
<sequence>MMRNNYEILAPAGNYETFIVAISAGADAVYLGGQKFSARAKASNFSLDEIEKAVNYAHLRNKRVFVTVNILIADKEMAEARDFVKNLYDIGVDALILQDIGFAMRIKKELKDFELHASTQMTINNYYGAKFLENLGFSRVVLARETPLYELELIKEKTNLEIEVFIHGALCVSYSGQCLMSSMIGGKSGNRGECRGACRKSYELISKNGKSLSQRQYFLSPKDLNSLDTVKNLIDLGAYSLKIEGRLKNPEYVYQIVSTYKKVLDGELNKNDREEVLQIFNRGFTKGINNKDFGKNFISIDRPDNRGIEIGKVLEGKGNYYKVKFSRDIDVGDGLEFLGLKERFGQKSFKNFKKDKIYEININKKIKVPSVINRTFSIDLQKKLEKKINREDDFFLDLDLNMKIKKGEKAHLIGYCSGYTIDIYSKDFVEKSQNAPLSQEKIKDLLEKLGDTVFRIKNINIEMDEDSFLKTSQINQMRRELVSIFEKKLSAVDRNEREENLKKVPTYKKEDGKIFVEISSLSHLKLLNDENIKTILRYEDLAKIDLDKLNFKKVYIKLGKIYDSKDLEQIRDNIKDKKIQGIFINNISQIEVLWDLGFSLHADIGLNIFNLSDLNFLKEIGFSSAVLSPELNLSQIKEIRENTDFNLSLIVYGKIPVMTMHHCPYALVKGCLDDSNCKNCAYTNYYLRDEKNVDFELIRRGHISEVLNSYPIFLDKEMDDLKKLNISPFIISDEFLEDVYSHYKLGYNKEKTEKLKIKIKEKTHSLTKGHFHRGIL</sequence>
<protein>
    <submittedName>
        <fullName evidence="2">Uncharacterized protease yhbU</fullName>
        <ecNumber evidence="2">3.4.-.-</ecNumber>
    </submittedName>
</protein>
<evidence type="ECO:0000259" key="1">
    <source>
        <dbReference type="Pfam" id="PF12392"/>
    </source>
</evidence>
<dbReference type="Pfam" id="PF12392">
    <property type="entry name" value="DUF3656"/>
    <property type="match status" value="1"/>
</dbReference>
<dbReference type="GO" id="GO:0008233">
    <property type="term" value="F:peptidase activity"/>
    <property type="evidence" value="ECO:0007669"/>
    <property type="project" value="UniProtKB-KW"/>
</dbReference>
<gene>
    <name evidence="2" type="primary">yhbU_2</name>
    <name evidence="2" type="ORF">NCTC13149_01483</name>
</gene>
<name>A0A379C5X4_9FIRM</name>
<dbReference type="InterPro" id="IPR051454">
    <property type="entry name" value="RNA/ubiquinone_mod_enzymes"/>
</dbReference>
<keyword evidence="2" id="KW-0645">Protease</keyword>
<dbReference type="GO" id="GO:0006508">
    <property type="term" value="P:proteolysis"/>
    <property type="evidence" value="ECO:0007669"/>
    <property type="project" value="UniProtKB-KW"/>
</dbReference>
<reference evidence="2 3" key="1">
    <citation type="submission" date="2018-06" db="EMBL/GenBank/DDBJ databases">
        <authorList>
            <consortium name="Pathogen Informatics"/>
            <person name="Doyle S."/>
        </authorList>
    </citation>
    <scope>NUCLEOTIDE SEQUENCE [LARGE SCALE GENOMIC DNA]</scope>
    <source>
        <strain evidence="2 3">NCTC13149</strain>
    </source>
</reference>
<dbReference type="AlphaFoldDB" id="A0A379C5X4"/>
<dbReference type="STRING" id="1122949.GCA_000378725_01385"/>
<organism evidence="2 3">
    <name type="scientific">Peptoniphilus lacrimalis</name>
    <dbReference type="NCBI Taxonomy" id="33031"/>
    <lineage>
        <taxon>Bacteria</taxon>
        <taxon>Bacillati</taxon>
        <taxon>Bacillota</taxon>
        <taxon>Tissierellia</taxon>
        <taxon>Tissierellales</taxon>
        <taxon>Peptoniphilaceae</taxon>
        <taxon>Peptoniphilus</taxon>
    </lineage>
</organism>
<keyword evidence="2" id="KW-0378">Hydrolase</keyword>
<dbReference type="Proteomes" id="UP000255517">
    <property type="component" value="Unassembled WGS sequence"/>
</dbReference>
<dbReference type="PANTHER" id="PTHR30217">
    <property type="entry name" value="PEPTIDASE U32 FAMILY"/>
    <property type="match status" value="1"/>
</dbReference>
<feature type="domain" description="Peptidase U32 collagenase" evidence="1">
    <location>
        <begin position="372"/>
        <end position="489"/>
    </location>
</feature>
<dbReference type="PROSITE" id="PS01276">
    <property type="entry name" value="PEPTIDASE_U32"/>
    <property type="match status" value="1"/>
</dbReference>
<dbReference type="EMBL" id="UGSZ01000001">
    <property type="protein sequence ID" value="SUB57634.1"/>
    <property type="molecule type" value="Genomic_DNA"/>
</dbReference>
<dbReference type="PANTHER" id="PTHR30217:SF10">
    <property type="entry name" value="23S RRNA 5-HYDROXYCYTIDINE C2501 SYNTHASE"/>
    <property type="match status" value="1"/>
</dbReference>
<dbReference type="Pfam" id="PF01136">
    <property type="entry name" value="Peptidase_U32"/>
    <property type="match status" value="2"/>
</dbReference>
<dbReference type="EC" id="3.4.-.-" evidence="2"/>
<evidence type="ECO:0000313" key="3">
    <source>
        <dbReference type="Proteomes" id="UP000255517"/>
    </source>
</evidence>
<accession>A0A379C5X4</accession>